<comment type="similarity">
    <text evidence="3">Belongs to the DapA family.</text>
</comment>
<evidence type="ECO:0000256" key="1">
    <source>
        <dbReference type="ARBA" id="ARBA00023239"/>
    </source>
</evidence>
<dbReference type="Gene3D" id="3.20.20.70">
    <property type="entry name" value="Aldolase class I"/>
    <property type="match status" value="1"/>
</dbReference>
<keyword evidence="7" id="KW-1185">Reference proteome</keyword>
<dbReference type="EMBL" id="JOPB01000005">
    <property type="protein sequence ID" value="OUI78760.1"/>
    <property type="molecule type" value="Genomic_DNA"/>
</dbReference>
<dbReference type="InterPro" id="IPR013785">
    <property type="entry name" value="Aldolase_TIM"/>
</dbReference>
<evidence type="ECO:0000313" key="7">
    <source>
        <dbReference type="Proteomes" id="UP000194946"/>
    </source>
</evidence>
<dbReference type="PRINTS" id="PR00146">
    <property type="entry name" value="DHPICSNTHASE"/>
</dbReference>
<comment type="caution">
    <text evidence="6">The sequence shown here is derived from an EMBL/GenBank/DDBJ whole genome shotgun (WGS) entry which is preliminary data.</text>
</comment>
<reference evidence="7" key="1">
    <citation type="submission" date="2014-06" db="EMBL/GenBank/DDBJ databases">
        <authorList>
            <person name="Winans N.J."/>
            <person name="Newell P.D."/>
            <person name="Douglas A.E."/>
        </authorList>
    </citation>
    <scope>NUCLEOTIDE SEQUENCE [LARGE SCALE GENOMIC DNA]</scope>
    <source>
        <strain evidence="7">DmL_052</strain>
    </source>
</reference>
<evidence type="ECO:0000256" key="4">
    <source>
        <dbReference type="PIRSR" id="PIRSR001365-1"/>
    </source>
</evidence>
<dbReference type="PANTHER" id="PTHR42849:SF1">
    <property type="entry name" value="N-ACETYLNEURAMINATE LYASE"/>
    <property type="match status" value="1"/>
</dbReference>
<feature type="active site" description="Schiff-base intermediate with substrate" evidence="4">
    <location>
        <position position="161"/>
    </location>
</feature>
<evidence type="ECO:0000256" key="5">
    <source>
        <dbReference type="PIRSR" id="PIRSR001365-2"/>
    </source>
</evidence>
<dbReference type="GO" id="GO:0008747">
    <property type="term" value="F:N-acetylneuraminate lyase activity"/>
    <property type="evidence" value="ECO:0007669"/>
    <property type="project" value="TreeGrafter"/>
</dbReference>
<organism evidence="6 7">
    <name type="scientific">Commensalibacter intestini</name>
    <dbReference type="NCBI Taxonomy" id="479936"/>
    <lineage>
        <taxon>Bacteria</taxon>
        <taxon>Pseudomonadati</taxon>
        <taxon>Pseudomonadota</taxon>
        <taxon>Alphaproteobacteria</taxon>
        <taxon>Acetobacterales</taxon>
        <taxon>Acetobacteraceae</taxon>
    </lineage>
</organism>
<dbReference type="PANTHER" id="PTHR42849">
    <property type="entry name" value="N-ACETYLNEURAMINATE LYASE"/>
    <property type="match status" value="1"/>
</dbReference>
<dbReference type="PIRSF" id="PIRSF001365">
    <property type="entry name" value="DHDPS"/>
    <property type="match status" value="1"/>
</dbReference>
<dbReference type="CDD" id="cd00408">
    <property type="entry name" value="DHDPS-like"/>
    <property type="match status" value="1"/>
</dbReference>
<name>A0A251ZVR1_9PROT</name>
<dbReference type="GO" id="GO:0005829">
    <property type="term" value="C:cytosol"/>
    <property type="evidence" value="ECO:0007669"/>
    <property type="project" value="TreeGrafter"/>
</dbReference>
<sequence length="297" mass="33764">MKSQYITPVVTIFDPQKRIDNEENLKVYNFLKNKTSGFVVMGSTGEFFSLNVEKSKQLIKLAASFPKENMKVYAGTSRMDFQESIELANYAHEVGLDGVMIISPYYFSLTENEIYDYYSAISSQTSANIFLYNFPDRTGYSISPQTCLKLADKHQNIVGMKDTISDMNHTCEVIKIVKKEIPHFKVFSGFDNNFAHNILSGGDGCIGGLSNMFPEFVQSWMKAFADEDLIAIANHQKIVDQLIALNNINNPFISVFKKILQLKNIIKYDDSYPPFNCINDDQVKEIKKILSKVNFPI</sequence>
<dbReference type="Pfam" id="PF00701">
    <property type="entry name" value="DHDPS"/>
    <property type="match status" value="1"/>
</dbReference>
<keyword evidence="2" id="KW-0704">Schiff base</keyword>
<dbReference type="PROSITE" id="PS00666">
    <property type="entry name" value="DHDPS_2"/>
    <property type="match status" value="1"/>
</dbReference>
<dbReference type="GO" id="GO:0019262">
    <property type="term" value="P:N-acetylneuraminate catabolic process"/>
    <property type="evidence" value="ECO:0007669"/>
    <property type="project" value="TreeGrafter"/>
</dbReference>
<evidence type="ECO:0000256" key="2">
    <source>
        <dbReference type="ARBA" id="ARBA00023270"/>
    </source>
</evidence>
<gene>
    <name evidence="6" type="ORF">HK18_07730</name>
</gene>
<accession>A0A251ZVR1</accession>
<evidence type="ECO:0000313" key="6">
    <source>
        <dbReference type="EMBL" id="OUI78760.1"/>
    </source>
</evidence>
<dbReference type="SMART" id="SM01130">
    <property type="entry name" value="DHDPS"/>
    <property type="match status" value="1"/>
</dbReference>
<feature type="binding site" evidence="5">
    <location>
        <position position="206"/>
    </location>
    <ligand>
        <name>pyruvate</name>
        <dbReference type="ChEBI" id="CHEBI:15361"/>
    </ligand>
</feature>
<dbReference type="Proteomes" id="UP000194946">
    <property type="component" value="Unassembled WGS sequence"/>
</dbReference>
<feature type="binding site" evidence="5">
    <location>
        <position position="44"/>
    </location>
    <ligand>
        <name>pyruvate</name>
        <dbReference type="ChEBI" id="CHEBI:15361"/>
    </ligand>
</feature>
<evidence type="ECO:0000256" key="3">
    <source>
        <dbReference type="PIRNR" id="PIRNR001365"/>
    </source>
</evidence>
<proteinExistence type="inferred from homology"/>
<keyword evidence="1 3" id="KW-0456">Lyase</keyword>
<protein>
    <submittedName>
        <fullName evidence="6">Dihydrodipicolinate synthase</fullName>
    </submittedName>
</protein>
<dbReference type="RefSeq" id="WP_008854637.1">
    <property type="nucleotide sequence ID" value="NZ_JOPB01000005.1"/>
</dbReference>
<dbReference type="InterPro" id="IPR020625">
    <property type="entry name" value="Schiff_base-form_aldolases_AS"/>
</dbReference>
<feature type="active site" description="Proton donor/acceptor" evidence="4">
    <location>
        <position position="132"/>
    </location>
</feature>
<dbReference type="InterPro" id="IPR002220">
    <property type="entry name" value="DapA-like"/>
</dbReference>
<dbReference type="SUPFAM" id="SSF51569">
    <property type="entry name" value="Aldolase"/>
    <property type="match status" value="1"/>
</dbReference>
<dbReference type="AlphaFoldDB" id="A0A251ZVR1"/>